<sequence length="73" mass="8025">MMPPTDPVDPPEGDVIPYPMDVLRLGANRWLSQEGRVLPVPLGDEVDIKPNTLKFWEDAAMRGSGVPLSDLIV</sequence>
<dbReference type="KEGG" id="vg:18502764"/>
<gene>
    <name evidence="1" type="primary">3</name>
    <name evidence="1" type="ORF">PBI_EAGLEEYE_3</name>
</gene>
<dbReference type="GeneID" id="18502764"/>
<keyword evidence="2" id="KW-1185">Reference proteome</keyword>
<reference evidence="1 2" key="1">
    <citation type="submission" date="2013-11" db="EMBL/GenBank/DDBJ databases">
        <authorList>
            <person name="Awa H."/>
            <person name="Bernal J.T."/>
            <person name="Coelho R.E."/>
            <person name="Culpepper S.C."/>
            <person name="Devaraju V.S."/>
            <person name="Higgins R.T."/>
            <person name="Husein A.J."/>
            <person name="Johnston E.M."/>
            <person name="Jung J.A."/>
            <person name="Kanani-Hendijani T.A."/>
            <person name="Knapp R.E."/>
            <person name="Lepiocha N."/>
            <person name="McCarter A.J."/>
            <person name="Merlau P.R."/>
            <person name="Monfared M.S."/>
            <person name="Olney H.P."/>
            <person name="Pineda M.R."/>
            <person name="Pizzini S.E."/>
            <person name="Roberson D.J."/>
            <person name="Rodriguez J."/>
            <person name="Simpson N.A."/>
            <person name="Stevens S.C."/>
            <person name="Stroub-Tahmassi C.A."/>
            <person name="Syed N."/>
            <person name="Torres S.E."/>
            <person name="Townsend C.W."/>
            <person name="White X.E."/>
            <person name="Willette C.E."/>
            <person name="Deming K.E."/>
            <person name="Simon S.E."/>
            <person name="Benjamin R.C."/>
            <person name="Hughes L.E."/>
            <person name="Hale R.H."/>
            <person name="Lamson-Kim T."/>
            <person name="Visi D.H."/>
            <person name="Allen M.S."/>
            <person name="Bradley K.W."/>
            <person name="Clarke D.Q."/>
            <person name="Lewis M.F."/>
            <person name="Barker L.P."/>
            <person name="Bailey C."/>
            <person name="Asai D.J."/>
            <person name="Garber M.L."/>
            <person name="Bowman C.A."/>
            <person name="Russell D.A."/>
            <person name="Pope W.H."/>
            <person name="Jacobs-Sera D."/>
            <person name="Hendrix R.W."/>
            <person name="Hatfull G.F."/>
        </authorList>
    </citation>
    <scope>NUCLEOTIDE SEQUENCE [LARGE SCALE GENOMIC DNA]</scope>
</reference>
<accession>W0LNS2</accession>
<organism evidence="1 2">
    <name type="scientific">Mycobacterium phage EagleEye</name>
    <dbReference type="NCBI Taxonomy" id="1429759"/>
    <lineage>
        <taxon>Viruses</taxon>
        <taxon>Duplodnaviria</taxon>
        <taxon>Heunggongvirae</taxon>
        <taxon>Uroviricota</taxon>
        <taxon>Caudoviricetes</taxon>
        <taxon>Eagleeyevirus</taxon>
        <taxon>Eagleeyevirus eagleeye</taxon>
    </lineage>
</organism>
<evidence type="ECO:0000313" key="2">
    <source>
        <dbReference type="Proteomes" id="UP000019119"/>
    </source>
</evidence>
<dbReference type="EMBL" id="KF861510">
    <property type="protein sequence ID" value="AHG23785.1"/>
    <property type="molecule type" value="Genomic_DNA"/>
</dbReference>
<proteinExistence type="predicted"/>
<name>W0LNS2_9CAUD</name>
<dbReference type="OrthoDB" id="20732at10239"/>
<dbReference type="Proteomes" id="UP000019119">
    <property type="component" value="Segment"/>
</dbReference>
<evidence type="ECO:0000313" key="1">
    <source>
        <dbReference type="EMBL" id="AHG23785.1"/>
    </source>
</evidence>
<dbReference type="RefSeq" id="YP_009005747.1">
    <property type="nucleotide sequence ID" value="NC_023564.1"/>
</dbReference>
<protein>
    <submittedName>
        <fullName evidence="1">Uncharacterized protein</fullName>
    </submittedName>
</protein>